<evidence type="ECO:0000313" key="2">
    <source>
        <dbReference type="EMBL" id="EJX00351.1"/>
    </source>
</evidence>
<accession>J9CJU1</accession>
<sequence>MNTSGCSALATGGSGDVLTGIIAGLAGQGISLTEAAVCAVYLHGRAGEAAAEKYPAFGAGKLVDFLPKL</sequence>
<name>J9CJU1_9ZZZZ</name>
<dbReference type="InterPro" id="IPR029056">
    <property type="entry name" value="Ribokinase-like"/>
</dbReference>
<dbReference type="InterPro" id="IPR000631">
    <property type="entry name" value="CARKD"/>
</dbReference>
<reference evidence="2" key="1">
    <citation type="journal article" date="2012" name="PLoS ONE">
        <title>Gene sets for utilization of primary and secondary nutrition supplies in the distal gut of endangered iberian lynx.</title>
        <authorList>
            <person name="Alcaide M."/>
            <person name="Messina E."/>
            <person name="Richter M."/>
            <person name="Bargiela R."/>
            <person name="Peplies J."/>
            <person name="Huws S.A."/>
            <person name="Newbold C.J."/>
            <person name="Golyshin P.N."/>
            <person name="Simon M.A."/>
            <person name="Lopez G."/>
            <person name="Yakimov M.M."/>
            <person name="Ferrer M."/>
        </authorList>
    </citation>
    <scope>NUCLEOTIDE SEQUENCE</scope>
</reference>
<dbReference type="Gene3D" id="3.40.1190.20">
    <property type="match status" value="1"/>
</dbReference>
<dbReference type="AlphaFoldDB" id="J9CJU1"/>
<organism evidence="2">
    <name type="scientific">gut metagenome</name>
    <dbReference type="NCBI Taxonomy" id="749906"/>
    <lineage>
        <taxon>unclassified sequences</taxon>
        <taxon>metagenomes</taxon>
        <taxon>organismal metagenomes</taxon>
    </lineage>
</organism>
<dbReference type="EMBL" id="AMCI01003422">
    <property type="protein sequence ID" value="EJX00351.1"/>
    <property type="molecule type" value="Genomic_DNA"/>
</dbReference>
<dbReference type="Pfam" id="PF01256">
    <property type="entry name" value="Carb_kinase"/>
    <property type="match status" value="1"/>
</dbReference>
<proteinExistence type="predicted"/>
<dbReference type="PROSITE" id="PS01050">
    <property type="entry name" value="YJEF_C_2"/>
    <property type="match status" value="1"/>
</dbReference>
<dbReference type="InterPro" id="IPR017953">
    <property type="entry name" value="Carbohydrate_kinase_pred_CS"/>
</dbReference>
<protein>
    <submittedName>
        <fullName evidence="2">Sugar kinase</fullName>
    </submittedName>
</protein>
<dbReference type="SUPFAM" id="SSF53613">
    <property type="entry name" value="Ribokinase-like"/>
    <property type="match status" value="1"/>
</dbReference>
<comment type="caution">
    <text evidence="2">The sequence shown here is derived from an EMBL/GenBank/DDBJ whole genome shotgun (WGS) entry which is preliminary data.</text>
</comment>
<dbReference type="GO" id="GO:0016836">
    <property type="term" value="F:hydro-lyase activity"/>
    <property type="evidence" value="ECO:0007669"/>
    <property type="project" value="InterPro"/>
</dbReference>
<keyword evidence="2" id="KW-0808">Transferase</keyword>
<gene>
    <name evidence="2" type="ORF">EVA_11544</name>
</gene>
<feature type="domain" description="YjeF C-terminal" evidence="1">
    <location>
        <begin position="1"/>
        <end position="69"/>
    </location>
</feature>
<dbReference type="PROSITE" id="PS51383">
    <property type="entry name" value="YJEF_C_3"/>
    <property type="match status" value="1"/>
</dbReference>
<evidence type="ECO:0000259" key="1">
    <source>
        <dbReference type="PROSITE" id="PS51383"/>
    </source>
</evidence>
<keyword evidence="2" id="KW-0418">Kinase</keyword>
<dbReference type="GO" id="GO:0016301">
    <property type="term" value="F:kinase activity"/>
    <property type="evidence" value="ECO:0007669"/>
    <property type="project" value="UniProtKB-KW"/>
</dbReference>